<keyword evidence="3" id="KW-1185">Reference proteome</keyword>
<dbReference type="EMBL" id="LGTZ01002069">
    <property type="protein sequence ID" value="OJD20091.1"/>
    <property type="molecule type" value="Genomic_DNA"/>
</dbReference>
<feature type="compositionally biased region" description="Basic and acidic residues" evidence="1">
    <location>
        <begin position="44"/>
        <end position="54"/>
    </location>
</feature>
<feature type="region of interest" description="Disordered" evidence="1">
    <location>
        <begin position="44"/>
        <end position="77"/>
    </location>
</feature>
<proteinExistence type="predicted"/>
<reference evidence="2 3" key="1">
    <citation type="submission" date="2015-08" db="EMBL/GenBank/DDBJ databases">
        <title>Emmonsia species relationships and genome sequence.</title>
        <authorList>
            <person name="Cuomo C.A."/>
            <person name="Schwartz I.S."/>
            <person name="Kenyon C."/>
            <person name="De Hoog G.S."/>
            <person name="Govender N.P."/>
            <person name="Botha A."/>
            <person name="Moreno L."/>
            <person name="De Vries M."/>
            <person name="Munoz J.F."/>
            <person name="Stielow J.B."/>
        </authorList>
    </citation>
    <scope>NUCLEOTIDE SEQUENCE [LARGE SCALE GENOMIC DNA]</scope>
    <source>
        <strain evidence="2 3">EI222</strain>
    </source>
</reference>
<feature type="compositionally biased region" description="Basic residues" evidence="1">
    <location>
        <begin position="66"/>
        <end position="77"/>
    </location>
</feature>
<evidence type="ECO:0000313" key="3">
    <source>
        <dbReference type="Proteomes" id="UP000242791"/>
    </source>
</evidence>
<accession>A0A1J9QIR4</accession>
<dbReference type="Proteomes" id="UP000242791">
    <property type="component" value="Unassembled WGS sequence"/>
</dbReference>
<comment type="caution">
    <text evidence="2">The sequence shown here is derived from an EMBL/GenBank/DDBJ whole genome shotgun (WGS) entry which is preliminary data.</text>
</comment>
<dbReference type="VEuPathDB" id="FungiDB:ACJ73_08575"/>
<dbReference type="AlphaFoldDB" id="A0A1J9QIR4"/>
<gene>
    <name evidence="2" type="ORF">ACJ73_08575</name>
</gene>
<protein>
    <submittedName>
        <fullName evidence="2">Uncharacterized protein</fullName>
    </submittedName>
</protein>
<sequence>MYHHHNNHNHPGTTNGMGISLGSPPGLDATTTISALDNMDRHGLAVRTEGRDRLAPLALGPTTNGRRSRATSPVRHH</sequence>
<evidence type="ECO:0000313" key="2">
    <source>
        <dbReference type="EMBL" id="OJD20091.1"/>
    </source>
</evidence>
<dbReference type="STRING" id="1658174.A0A1J9QIR4"/>
<organism evidence="2 3">
    <name type="scientific">Blastomyces percursus</name>
    <dbReference type="NCBI Taxonomy" id="1658174"/>
    <lineage>
        <taxon>Eukaryota</taxon>
        <taxon>Fungi</taxon>
        <taxon>Dikarya</taxon>
        <taxon>Ascomycota</taxon>
        <taxon>Pezizomycotina</taxon>
        <taxon>Eurotiomycetes</taxon>
        <taxon>Eurotiomycetidae</taxon>
        <taxon>Onygenales</taxon>
        <taxon>Ajellomycetaceae</taxon>
        <taxon>Blastomyces</taxon>
    </lineage>
</organism>
<feature type="region of interest" description="Disordered" evidence="1">
    <location>
        <begin position="1"/>
        <end position="30"/>
    </location>
</feature>
<name>A0A1J9QIR4_9EURO</name>
<evidence type="ECO:0000256" key="1">
    <source>
        <dbReference type="SAM" id="MobiDB-lite"/>
    </source>
</evidence>